<reference evidence="1 2" key="1">
    <citation type="submission" date="2020-05" db="EMBL/GenBank/DDBJ databases">
        <title>Genome Sequencing of Type Strains.</title>
        <authorList>
            <person name="Lemaire J.F."/>
            <person name="Inderbitzin P."/>
            <person name="Gregorio O.A."/>
            <person name="Collins S.B."/>
            <person name="Wespe N."/>
            <person name="Knight-Connoni V."/>
        </authorList>
    </citation>
    <scope>NUCLEOTIDE SEQUENCE [LARGE SCALE GENOMIC DNA]</scope>
    <source>
        <strain evidence="1 2">DSM 100049</strain>
    </source>
</reference>
<sequence>MIRRAKAEWEATVLVCGKCSKKVGGGFGPKGKTSLAKALKRIFGKGRKASVGVIETKCLGLCPKNAVTLVDGRRPGEWLVVTPDEDVEAIAARLGRGELGFQAGAR</sequence>
<comment type="caution">
    <text evidence="1">The sequence shown here is derived from an EMBL/GenBank/DDBJ whole genome shotgun (WGS) entry which is preliminary data.</text>
</comment>
<name>A0A7Y6B358_9SPHN</name>
<protein>
    <submittedName>
        <fullName evidence="1">(2Fe-2S) ferredoxin domain-containing protein</fullName>
    </submittedName>
</protein>
<organism evidence="1 2">
    <name type="scientific">Sphingomonas zeae</name>
    <dbReference type="NCBI Taxonomy" id="1646122"/>
    <lineage>
        <taxon>Bacteria</taxon>
        <taxon>Pseudomonadati</taxon>
        <taxon>Pseudomonadota</taxon>
        <taxon>Alphaproteobacteria</taxon>
        <taxon>Sphingomonadales</taxon>
        <taxon>Sphingomonadaceae</taxon>
        <taxon>Sphingomonas</taxon>
    </lineage>
</organism>
<evidence type="ECO:0000313" key="2">
    <source>
        <dbReference type="Proteomes" id="UP000536441"/>
    </source>
</evidence>
<dbReference type="AlphaFoldDB" id="A0A7Y6B358"/>
<gene>
    <name evidence="1" type="ORF">HP438_03840</name>
</gene>
<dbReference type="Proteomes" id="UP000536441">
    <property type="component" value="Unassembled WGS sequence"/>
</dbReference>
<evidence type="ECO:0000313" key="1">
    <source>
        <dbReference type="EMBL" id="NUU46110.1"/>
    </source>
</evidence>
<keyword evidence="2" id="KW-1185">Reference proteome</keyword>
<dbReference type="Gene3D" id="3.40.30.10">
    <property type="entry name" value="Glutaredoxin"/>
    <property type="match status" value="1"/>
</dbReference>
<proteinExistence type="predicted"/>
<dbReference type="RefSeq" id="WP_175310887.1">
    <property type="nucleotide sequence ID" value="NZ_JABMCH010000052.1"/>
</dbReference>
<accession>A0A7Y6B358</accession>
<dbReference type="EMBL" id="JABMCH010000052">
    <property type="protein sequence ID" value="NUU46110.1"/>
    <property type="molecule type" value="Genomic_DNA"/>
</dbReference>